<dbReference type="AlphaFoldDB" id="A0AAU9WQU9"/>
<sequence length="218" mass="24125">METEVFDSSIKLCRVKGSNLDPKKLWYVLTESLCGIRPNAFAKSEIFRQFPNEIWSVPPAGLKPAKNGGNQATRQPGNSYVVSSFGLCAGLLRQREFPAHGFVRSQNIIPVVNAVNGMALNFEIADSLGGKYLMEVMSKCQSRIAELDHKIRELERSNSYLNSFMPCYPPLAASSPSSSSLNNDTNTTNRSVIEKTFNNPTLGSTLKKRKNASECRKV</sequence>
<keyword evidence="3" id="KW-1185">Reference proteome</keyword>
<organism evidence="2 3">
    <name type="scientific">Pocillopora meandrina</name>
    <dbReference type="NCBI Taxonomy" id="46732"/>
    <lineage>
        <taxon>Eukaryota</taxon>
        <taxon>Metazoa</taxon>
        <taxon>Cnidaria</taxon>
        <taxon>Anthozoa</taxon>
        <taxon>Hexacorallia</taxon>
        <taxon>Scleractinia</taxon>
        <taxon>Astrocoeniina</taxon>
        <taxon>Pocilloporidae</taxon>
        <taxon>Pocillopora</taxon>
    </lineage>
</organism>
<dbReference type="EMBL" id="CALNXJ010000019">
    <property type="protein sequence ID" value="CAH3122838.1"/>
    <property type="molecule type" value="Genomic_DNA"/>
</dbReference>
<evidence type="ECO:0000313" key="2">
    <source>
        <dbReference type="EMBL" id="CAH3122838.1"/>
    </source>
</evidence>
<gene>
    <name evidence="2" type="ORF">PMEA_00009814</name>
</gene>
<protein>
    <submittedName>
        <fullName evidence="2">Uncharacterized protein</fullName>
    </submittedName>
</protein>
<name>A0AAU9WQU9_9CNID</name>
<dbReference type="Proteomes" id="UP001159428">
    <property type="component" value="Unassembled WGS sequence"/>
</dbReference>
<accession>A0AAU9WQU9</accession>
<feature type="region of interest" description="Disordered" evidence="1">
    <location>
        <begin position="199"/>
        <end position="218"/>
    </location>
</feature>
<reference evidence="2 3" key="1">
    <citation type="submission" date="2022-05" db="EMBL/GenBank/DDBJ databases">
        <authorList>
            <consortium name="Genoscope - CEA"/>
            <person name="William W."/>
        </authorList>
    </citation>
    <scope>NUCLEOTIDE SEQUENCE [LARGE SCALE GENOMIC DNA]</scope>
</reference>
<evidence type="ECO:0000313" key="3">
    <source>
        <dbReference type="Proteomes" id="UP001159428"/>
    </source>
</evidence>
<comment type="caution">
    <text evidence="2">The sequence shown here is derived from an EMBL/GenBank/DDBJ whole genome shotgun (WGS) entry which is preliminary data.</text>
</comment>
<evidence type="ECO:0000256" key="1">
    <source>
        <dbReference type="SAM" id="MobiDB-lite"/>
    </source>
</evidence>
<proteinExistence type="predicted"/>